<dbReference type="STRING" id="649747.HMPREF0083_04971"/>
<dbReference type="EMBL" id="AWSJ01000304">
    <property type="protein sequence ID" value="ERI06947.1"/>
    <property type="molecule type" value="Genomic_DNA"/>
</dbReference>
<dbReference type="GO" id="GO:0015205">
    <property type="term" value="F:nucleobase transmembrane transporter activity"/>
    <property type="evidence" value="ECO:0007669"/>
    <property type="project" value="TreeGrafter"/>
</dbReference>
<evidence type="ECO:0000256" key="4">
    <source>
        <dbReference type="ARBA" id="ARBA00022989"/>
    </source>
</evidence>
<feature type="transmembrane region" description="Helical" evidence="6">
    <location>
        <begin position="200"/>
        <end position="222"/>
    </location>
</feature>
<comment type="similarity">
    <text evidence="2">Belongs to the purine-cytosine permease (2.A.39) family.</text>
</comment>
<feature type="transmembrane region" description="Helical" evidence="6">
    <location>
        <begin position="57"/>
        <end position="77"/>
    </location>
</feature>
<dbReference type="PATRIC" id="fig|649747.3.peg.4470"/>
<keyword evidence="5 6" id="KW-0472">Membrane</keyword>
<keyword evidence="4 6" id="KW-1133">Transmembrane helix</keyword>
<dbReference type="GO" id="GO:0005886">
    <property type="term" value="C:plasma membrane"/>
    <property type="evidence" value="ECO:0007669"/>
    <property type="project" value="TreeGrafter"/>
</dbReference>
<dbReference type="PANTHER" id="PTHR30618:SF0">
    <property type="entry name" value="PURINE-URACIL PERMEASE NCS1"/>
    <property type="match status" value="1"/>
</dbReference>
<proteinExistence type="inferred from homology"/>
<dbReference type="PANTHER" id="PTHR30618">
    <property type="entry name" value="NCS1 FAMILY PURINE/PYRIMIDINE TRANSPORTER"/>
    <property type="match status" value="1"/>
</dbReference>
<name>U1Y439_ANEAE</name>
<dbReference type="CDD" id="cd11485">
    <property type="entry name" value="SLC-NCS1sbd_YbbW-like"/>
    <property type="match status" value="1"/>
</dbReference>
<keyword evidence="8" id="KW-1185">Reference proteome</keyword>
<dbReference type="eggNOG" id="COG1953">
    <property type="taxonomic scope" value="Bacteria"/>
</dbReference>
<feature type="transmembrane region" description="Helical" evidence="6">
    <location>
        <begin position="83"/>
        <end position="103"/>
    </location>
</feature>
<keyword evidence="3 6" id="KW-0812">Transmembrane</keyword>
<evidence type="ECO:0000256" key="1">
    <source>
        <dbReference type="ARBA" id="ARBA00004141"/>
    </source>
</evidence>
<feature type="transmembrane region" description="Helical" evidence="6">
    <location>
        <begin position="242"/>
        <end position="261"/>
    </location>
</feature>
<dbReference type="InterPro" id="IPR001248">
    <property type="entry name" value="Pur-cyt_permease"/>
</dbReference>
<organism evidence="7 8">
    <name type="scientific">Aneurinibacillus aneurinilyticus ATCC 12856</name>
    <dbReference type="NCBI Taxonomy" id="649747"/>
    <lineage>
        <taxon>Bacteria</taxon>
        <taxon>Bacillati</taxon>
        <taxon>Bacillota</taxon>
        <taxon>Bacilli</taxon>
        <taxon>Bacillales</taxon>
        <taxon>Paenibacillaceae</taxon>
        <taxon>Aneurinibacillus group</taxon>
        <taxon>Aneurinibacillus</taxon>
    </lineage>
</organism>
<feature type="transmembrane region" description="Helical" evidence="6">
    <location>
        <begin position="136"/>
        <end position="162"/>
    </location>
</feature>
<feature type="transmembrane region" description="Helical" evidence="6">
    <location>
        <begin position="321"/>
        <end position="345"/>
    </location>
</feature>
<reference evidence="7 8" key="1">
    <citation type="submission" date="2013-08" db="EMBL/GenBank/DDBJ databases">
        <authorList>
            <person name="Weinstock G."/>
            <person name="Sodergren E."/>
            <person name="Wylie T."/>
            <person name="Fulton L."/>
            <person name="Fulton R."/>
            <person name="Fronick C."/>
            <person name="O'Laughlin M."/>
            <person name="Godfrey J."/>
            <person name="Miner T."/>
            <person name="Herter B."/>
            <person name="Appelbaum E."/>
            <person name="Cordes M."/>
            <person name="Lek S."/>
            <person name="Wollam A."/>
            <person name="Pepin K.H."/>
            <person name="Palsikar V.B."/>
            <person name="Mitreva M."/>
            <person name="Wilson R.K."/>
        </authorList>
    </citation>
    <scope>NUCLEOTIDE SEQUENCE [LARGE SCALE GENOMIC DNA]</scope>
    <source>
        <strain evidence="7 8">ATCC 12856</strain>
    </source>
</reference>
<feature type="transmembrane region" description="Helical" evidence="6">
    <location>
        <begin position="433"/>
        <end position="456"/>
    </location>
</feature>
<comment type="caution">
    <text evidence="7">The sequence shown here is derived from an EMBL/GenBank/DDBJ whole genome shotgun (WGS) entry which is preliminary data.</text>
</comment>
<dbReference type="Pfam" id="PF02133">
    <property type="entry name" value="Transp_cyt_pur"/>
    <property type="match status" value="1"/>
</dbReference>
<evidence type="ECO:0000256" key="3">
    <source>
        <dbReference type="ARBA" id="ARBA00022692"/>
    </source>
</evidence>
<gene>
    <name evidence="7" type="ORF">HMPREF0083_04971</name>
</gene>
<evidence type="ECO:0000256" key="5">
    <source>
        <dbReference type="ARBA" id="ARBA00023136"/>
    </source>
</evidence>
<dbReference type="AlphaFoldDB" id="U1Y439"/>
<feature type="transmembrane region" description="Helical" evidence="6">
    <location>
        <begin position="462"/>
        <end position="481"/>
    </location>
</feature>
<dbReference type="Proteomes" id="UP000016511">
    <property type="component" value="Unassembled WGS sequence"/>
</dbReference>
<feature type="transmembrane region" description="Helical" evidence="6">
    <location>
        <begin position="168"/>
        <end position="188"/>
    </location>
</feature>
<feature type="transmembrane region" description="Helical" evidence="6">
    <location>
        <begin position="391"/>
        <end position="412"/>
    </location>
</feature>
<evidence type="ECO:0000313" key="8">
    <source>
        <dbReference type="Proteomes" id="UP000016511"/>
    </source>
</evidence>
<evidence type="ECO:0000313" key="7">
    <source>
        <dbReference type="EMBL" id="ERI06947.1"/>
    </source>
</evidence>
<feature type="transmembrane region" description="Helical" evidence="6">
    <location>
        <begin position="282"/>
        <end position="309"/>
    </location>
</feature>
<evidence type="ECO:0000256" key="2">
    <source>
        <dbReference type="ARBA" id="ARBA00008974"/>
    </source>
</evidence>
<dbReference type="InterPro" id="IPR045225">
    <property type="entry name" value="Uracil/uridine/allantoin_perm"/>
</dbReference>
<sequence length="518" mass="57003">MFPFPQRRRAMKTQIETNGIVTLDPKVSQQMKDSPLWNEDLRPTTAEEHSWKGINFAALWVGMCLCIPTYTMASGMISLGMNWYQAILTIFLGNVIVLIPILLNSHAGTKFGIPYPVFARLWFGSKGAHIPAMARAIVGAGWFGINAWIGAGAIDTLLSASFPSWQNFPFHTAIVFALFWVLNVGIAYKGPEAIKLLSIIAAPILALSAVILLVWAFTSAGGWGPMLSAPSKFSSTGEFLKYFFPSLTGVIAFWATMALNIPDFCRYAKSQKAQVVAQSLSLPFTMGVFSFIGIAVTSTTLVIFGEALWDPVLLLAKFPPFIIFLGTIVIVISSITINVGANVVAPARAVENLYPRRITFAMGAVITGLFAILMQPWYIMSNFGNYIFGWLGTYGALLGPIDGIAIADYWLVRRRRMALKELYTLDGRYNYTSGFNMNGVYALLIGVAIPTLGLFIPPLRFMWENAWTFGLFISIFAYVYLMRNDKSILSKEEYEAITVFSDAPPASSCTSDAEAAIK</sequence>
<dbReference type="Gene3D" id="1.10.4160.10">
    <property type="entry name" value="Hydantoin permease"/>
    <property type="match status" value="1"/>
</dbReference>
<feature type="transmembrane region" description="Helical" evidence="6">
    <location>
        <begin position="357"/>
        <end position="379"/>
    </location>
</feature>
<accession>U1Y439</accession>
<dbReference type="HOGENOM" id="CLU_021555_0_1_9"/>
<evidence type="ECO:0000256" key="6">
    <source>
        <dbReference type="SAM" id="Phobius"/>
    </source>
</evidence>
<protein>
    <submittedName>
        <fullName evidence="7">NCS1 nucleoside transporter family protein</fullName>
    </submittedName>
</protein>
<comment type="subcellular location">
    <subcellularLocation>
        <location evidence="1">Membrane</location>
        <topology evidence="1">Multi-pass membrane protein</topology>
    </subcellularLocation>
</comment>